<evidence type="ECO:0000313" key="2">
    <source>
        <dbReference type="Proteomes" id="UP000293045"/>
    </source>
</evidence>
<name>A0A4Q9KWP9_9MICR</name>
<sequence length="55" mass="6537">MHLIFNMNMFILSPYKDSVKHLKTKNYTHISNEGHTLDEPTININEESYLEEENI</sequence>
<organism evidence="1 2">
    <name type="scientific">Hamiltosporidium magnivora</name>
    <dbReference type="NCBI Taxonomy" id="148818"/>
    <lineage>
        <taxon>Eukaryota</taxon>
        <taxon>Fungi</taxon>
        <taxon>Fungi incertae sedis</taxon>
        <taxon>Microsporidia</taxon>
        <taxon>Dubosqiidae</taxon>
        <taxon>Hamiltosporidium</taxon>
    </lineage>
</organism>
<dbReference type="Proteomes" id="UP000293045">
    <property type="component" value="Unassembled WGS sequence"/>
</dbReference>
<reference evidence="1 2" key="1">
    <citation type="submission" date="2017-12" db="EMBL/GenBank/DDBJ databases">
        <authorList>
            <person name="Pombert J.-F."/>
            <person name="Haag K.L."/>
            <person name="Ebert D."/>
        </authorList>
    </citation>
    <scope>NUCLEOTIDE SEQUENCE [LARGE SCALE GENOMIC DNA]</scope>
    <source>
        <strain evidence="1">IL-BN-2</strain>
    </source>
</reference>
<comment type="caution">
    <text evidence="1">The sequence shown here is derived from an EMBL/GenBank/DDBJ whole genome shotgun (WGS) entry which is preliminary data.</text>
</comment>
<dbReference type="VEuPathDB" id="MicrosporidiaDB:CWI39_2275p0010"/>
<gene>
    <name evidence="1" type="ORF">CWI39_2275p0010</name>
</gene>
<evidence type="ECO:0000313" key="1">
    <source>
        <dbReference type="EMBL" id="TBT98790.1"/>
    </source>
</evidence>
<dbReference type="AlphaFoldDB" id="A0A4Q9KWP9"/>
<accession>A0A4Q9KWP9</accession>
<dbReference type="EMBL" id="PIXR01002275">
    <property type="protein sequence ID" value="TBT98790.1"/>
    <property type="molecule type" value="Genomic_DNA"/>
</dbReference>
<proteinExistence type="predicted"/>
<protein>
    <submittedName>
        <fullName evidence="1">Uncharacterized protein</fullName>
    </submittedName>
</protein>